<organism evidence="2 3">
    <name type="scientific">Candidatus Uhrbacteria bacterium CG10_big_fil_rev_8_21_14_0_10_48_16</name>
    <dbReference type="NCBI Taxonomy" id="1975038"/>
    <lineage>
        <taxon>Bacteria</taxon>
        <taxon>Candidatus Uhriibacteriota</taxon>
    </lineage>
</organism>
<sequence>MTWEDAFKTSEEDIIRNKKDGVIYVADFPGGTGKYISIIEAGINADLDVKISSRIHLRITYLTNNEKINGVEVAKVDGTKIEKIHFSTLDFERILQLLSLFAELDLKAVSNKTVVFDESIINDSNEVQRFLTLIASDPEGRDKISEIAEHYGLIKIGDIDSLIQKKEAVERFDKILNDPEEFDAYKTTLAVRKDEEVWQRFFSQNSWILGSDFVEILDERHIDVDNITDYLLKSYDGFVDIVELKLPNAPFWTSEFIPRSELTSATMQCNRYILQTERKINDLEFNKKIQHTPIVKPRITLIYGRSLSWGEVEKEAYRVLNSSYTTLNVITYDYLLERAKRLVGASQVEETRASGVETEDIPF</sequence>
<name>A0A2M8LGQ9_9BACT</name>
<gene>
    <name evidence="2" type="ORF">COV05_03410</name>
</gene>
<dbReference type="Pfam" id="PF14082">
    <property type="entry name" value="SduA_C"/>
    <property type="match status" value="1"/>
</dbReference>
<dbReference type="EMBL" id="PFEU01000017">
    <property type="protein sequence ID" value="PJE76605.1"/>
    <property type="molecule type" value="Genomic_DNA"/>
</dbReference>
<comment type="caution">
    <text evidence="2">The sequence shown here is derived from an EMBL/GenBank/DDBJ whole genome shotgun (WGS) entry which is preliminary data.</text>
</comment>
<reference evidence="3" key="1">
    <citation type="submission" date="2017-09" db="EMBL/GenBank/DDBJ databases">
        <title>Depth-based differentiation of microbial function through sediment-hosted aquifers and enrichment of novel symbionts in the deep terrestrial subsurface.</title>
        <authorList>
            <person name="Probst A.J."/>
            <person name="Ladd B."/>
            <person name="Jarett J.K."/>
            <person name="Geller-Mcgrath D.E."/>
            <person name="Sieber C.M.K."/>
            <person name="Emerson J.B."/>
            <person name="Anantharaman K."/>
            <person name="Thomas B.C."/>
            <person name="Malmstrom R."/>
            <person name="Stieglmeier M."/>
            <person name="Klingl A."/>
            <person name="Woyke T."/>
            <person name="Ryan C.M."/>
            <person name="Banfield J.F."/>
        </authorList>
    </citation>
    <scope>NUCLEOTIDE SEQUENCE [LARGE SCALE GENOMIC DNA]</scope>
</reference>
<accession>A0A2M8LGQ9</accession>
<proteinExistence type="predicted"/>
<evidence type="ECO:0000313" key="3">
    <source>
        <dbReference type="Proteomes" id="UP000231436"/>
    </source>
</evidence>
<evidence type="ECO:0000259" key="1">
    <source>
        <dbReference type="Pfam" id="PF14082"/>
    </source>
</evidence>
<feature type="domain" description="Shedu protein SduA C-terminal" evidence="1">
    <location>
        <begin position="193"/>
        <end position="336"/>
    </location>
</feature>
<protein>
    <recommendedName>
        <fullName evidence="1">Shedu protein SduA C-terminal domain-containing protein</fullName>
    </recommendedName>
</protein>
<dbReference type="AlphaFoldDB" id="A0A2M8LGQ9"/>
<dbReference type="Proteomes" id="UP000231436">
    <property type="component" value="Unassembled WGS sequence"/>
</dbReference>
<evidence type="ECO:0000313" key="2">
    <source>
        <dbReference type="EMBL" id="PJE76605.1"/>
    </source>
</evidence>
<dbReference type="InterPro" id="IPR025359">
    <property type="entry name" value="SduA_C"/>
</dbReference>